<name>A0A2U9IGE2_9CREN</name>
<dbReference type="PANTHER" id="PTHR10625">
    <property type="entry name" value="HISTONE DEACETYLASE HDAC1-RELATED"/>
    <property type="match status" value="1"/>
</dbReference>
<accession>A0A2U9IGE2</accession>
<evidence type="ECO:0000313" key="2">
    <source>
        <dbReference type="EMBL" id="AWR95108.1"/>
    </source>
</evidence>
<keyword evidence="3" id="KW-1185">Reference proteome</keyword>
<dbReference type="AlphaFoldDB" id="A0A2U9IGE2"/>
<organism evidence="2 3">
    <name type="scientific">Acidianus brierleyi</name>
    <dbReference type="NCBI Taxonomy" id="41673"/>
    <lineage>
        <taxon>Archaea</taxon>
        <taxon>Thermoproteota</taxon>
        <taxon>Thermoprotei</taxon>
        <taxon>Sulfolobales</taxon>
        <taxon>Sulfolobaceae</taxon>
        <taxon>Acidianus</taxon>
    </lineage>
</organism>
<gene>
    <name evidence="2" type="ORF">DFR85_11380</name>
</gene>
<reference evidence="2 3" key="1">
    <citation type="submission" date="2018-05" db="EMBL/GenBank/DDBJ databases">
        <title>Complete Genome Sequences of Extremely Thermoacidophilic, Metal-Mobilizing Type-Strain Members of the Archaeal Family Sulfolobaceae: Acidianus brierleyi DSM-1651T, Acidianus sulfidivorans DSM-18786T, Metallosphaera hakonensis DSM-7519T, and Metallosphaera prunae DSM-10039T.</title>
        <authorList>
            <person name="Counts J.A."/>
            <person name="Kelly R.M."/>
        </authorList>
    </citation>
    <scope>NUCLEOTIDE SEQUENCE [LARGE SCALE GENOMIC DNA]</scope>
    <source>
        <strain evidence="2 3">DSM 1651</strain>
    </source>
</reference>
<dbReference type="InterPro" id="IPR037138">
    <property type="entry name" value="His_deacetylse_dom_sf"/>
</dbReference>
<dbReference type="PRINTS" id="PR01270">
    <property type="entry name" value="HDASUPER"/>
</dbReference>
<evidence type="ECO:0000259" key="1">
    <source>
        <dbReference type="Pfam" id="PF00850"/>
    </source>
</evidence>
<dbReference type="PANTHER" id="PTHR10625:SF10">
    <property type="entry name" value="HISTONE DEACETYLASE HDAC1"/>
    <property type="match status" value="1"/>
</dbReference>
<feature type="domain" description="Histone deacetylase" evidence="1">
    <location>
        <begin position="25"/>
        <end position="291"/>
    </location>
</feature>
<dbReference type="Pfam" id="PF00850">
    <property type="entry name" value="Hist_deacetyl"/>
    <property type="match status" value="1"/>
</dbReference>
<dbReference type="InterPro" id="IPR023696">
    <property type="entry name" value="Ureohydrolase_dom_sf"/>
</dbReference>
<dbReference type="Proteomes" id="UP000248044">
    <property type="component" value="Chromosome"/>
</dbReference>
<dbReference type="GeneID" id="36832766"/>
<dbReference type="KEGG" id="abri:DFR85_11380"/>
<dbReference type="SUPFAM" id="SSF52768">
    <property type="entry name" value="Arginase/deacetylase"/>
    <property type="match status" value="1"/>
</dbReference>
<sequence>MSLAIIWDERFTNISFSHPMIRDISKERIKRFWELLKDEPGIVFVKPDLATRKDLELVHTTDYINKLEKASEDPYIGFLDSGDTTHYPGMFNDILLIVGSSITAIKYSNFFDKIYIPLGGFHHALPNQAMGFCPVNDIGIATKILLEKGERIAIVDVDAHHGNGLQYLFYNKSILKINIFAYDGKFFPGTGHYSERGLGEGKGLNYNIAMPLGSADDSFYEALRILDKVSEFNPTYIIVLAGVDGHKEDNLKSLNLTTNSFNLLGYRINRISKELHSKVISYGGGGYGNYSALCMREFVRGLKGIREKIEKDTEDIEKTKYVKRLVSLLSEGFPSSF</sequence>
<protein>
    <submittedName>
        <fullName evidence="2">Acetoin utilization protein</fullName>
    </submittedName>
</protein>
<dbReference type="GO" id="GO:0040029">
    <property type="term" value="P:epigenetic regulation of gene expression"/>
    <property type="evidence" value="ECO:0007669"/>
    <property type="project" value="TreeGrafter"/>
</dbReference>
<evidence type="ECO:0000313" key="3">
    <source>
        <dbReference type="Proteomes" id="UP000248044"/>
    </source>
</evidence>
<dbReference type="EMBL" id="CP029289">
    <property type="protein sequence ID" value="AWR95108.1"/>
    <property type="molecule type" value="Genomic_DNA"/>
</dbReference>
<dbReference type="OrthoDB" id="147549at2157"/>
<dbReference type="RefSeq" id="WP_110270989.1">
    <property type="nucleotide sequence ID" value="NZ_CP029289.2"/>
</dbReference>
<dbReference type="InterPro" id="IPR000286">
    <property type="entry name" value="HDACs"/>
</dbReference>
<dbReference type="InterPro" id="IPR023801">
    <property type="entry name" value="His_deacetylse_dom"/>
</dbReference>
<dbReference type="Gene3D" id="3.40.800.20">
    <property type="entry name" value="Histone deacetylase domain"/>
    <property type="match status" value="1"/>
</dbReference>
<proteinExistence type="predicted"/>
<dbReference type="GO" id="GO:0004407">
    <property type="term" value="F:histone deacetylase activity"/>
    <property type="evidence" value="ECO:0007669"/>
    <property type="project" value="TreeGrafter"/>
</dbReference>